<feature type="domain" description="Glycosyltransferase 2-like" evidence="1">
    <location>
        <begin position="5"/>
        <end position="166"/>
    </location>
</feature>
<gene>
    <name evidence="2" type="ORF">EZS26_000183</name>
</gene>
<sequence>MTKLSIITVNLNNKEGLQQTIESVITQTFPDFEYIIIDGGSTDGSVDVIKQYEDKITYWMSEPDKGIYQAMNKGILQSKGEYCQFLNSGDIFCAETVLENVFRTPYPEDMLTGNIVRIFPNKEVMERGLAYESEQRGKPLTLFDFFVNGTLPHQATFMRRKLFDQYGLYDENYRIVSDWLFFLKTVGWNGVKVKYLDLLIIRFNMLGISNTQIDLRAKERALAAKTVVPPSILADYEYFTKIENHFHRVFQHKITYQWMRCINKAITVYEILTRKI</sequence>
<comment type="caution">
    <text evidence="2">The sequence shown here is derived from an EMBL/GenBank/DDBJ whole genome shotgun (WGS) entry which is preliminary data.</text>
</comment>
<reference evidence="2 3" key="1">
    <citation type="submission" date="2019-03" db="EMBL/GenBank/DDBJ databases">
        <title>Single cell metagenomics reveals metabolic interactions within the superorganism composed of flagellate Streblomastix strix and complex community of Bacteroidetes bacteria on its surface.</title>
        <authorList>
            <person name="Treitli S.C."/>
            <person name="Kolisko M."/>
            <person name="Husnik F."/>
            <person name="Keeling P."/>
            <person name="Hampl V."/>
        </authorList>
    </citation>
    <scope>NUCLEOTIDE SEQUENCE [LARGE SCALE GENOMIC DNA]</scope>
    <source>
        <strain evidence="2">St1</strain>
    </source>
</reference>
<organism evidence="2 3">
    <name type="scientific">Candidatus Ordinivivax streblomastigis</name>
    <dbReference type="NCBI Taxonomy" id="2540710"/>
    <lineage>
        <taxon>Bacteria</taxon>
        <taxon>Pseudomonadati</taxon>
        <taxon>Bacteroidota</taxon>
        <taxon>Bacteroidia</taxon>
        <taxon>Bacteroidales</taxon>
        <taxon>Candidatus Ordinivivax</taxon>
    </lineage>
</organism>
<dbReference type="AlphaFoldDB" id="A0A5M8P5Q0"/>
<keyword evidence="2" id="KW-0328">Glycosyltransferase</keyword>
<evidence type="ECO:0000259" key="1">
    <source>
        <dbReference type="Pfam" id="PF00535"/>
    </source>
</evidence>
<dbReference type="PANTHER" id="PTHR22916">
    <property type="entry name" value="GLYCOSYLTRANSFERASE"/>
    <property type="match status" value="1"/>
</dbReference>
<dbReference type="EC" id="2.4.-.-" evidence="2"/>
<evidence type="ECO:0000313" key="3">
    <source>
        <dbReference type="Proteomes" id="UP000324575"/>
    </source>
</evidence>
<accession>A0A5M8P5Q0</accession>
<dbReference type="PANTHER" id="PTHR22916:SF67">
    <property type="entry name" value="COLANIC ACID BIOSYNTHESIS GLYCOSYL TRANSFERASE WCAE-RELATED"/>
    <property type="match status" value="1"/>
</dbReference>
<name>A0A5M8P5Q0_9BACT</name>
<dbReference type="GO" id="GO:0016758">
    <property type="term" value="F:hexosyltransferase activity"/>
    <property type="evidence" value="ECO:0007669"/>
    <property type="project" value="UniProtKB-ARBA"/>
</dbReference>
<keyword evidence="2" id="KW-0808">Transferase</keyword>
<dbReference type="Proteomes" id="UP000324575">
    <property type="component" value="Unassembled WGS sequence"/>
</dbReference>
<dbReference type="InterPro" id="IPR029044">
    <property type="entry name" value="Nucleotide-diphossugar_trans"/>
</dbReference>
<dbReference type="SUPFAM" id="SSF53448">
    <property type="entry name" value="Nucleotide-diphospho-sugar transferases"/>
    <property type="match status" value="1"/>
</dbReference>
<dbReference type="Pfam" id="PF00535">
    <property type="entry name" value="Glycos_transf_2"/>
    <property type="match status" value="1"/>
</dbReference>
<dbReference type="InterPro" id="IPR001173">
    <property type="entry name" value="Glyco_trans_2-like"/>
</dbReference>
<dbReference type="Gene3D" id="3.90.550.10">
    <property type="entry name" value="Spore Coat Polysaccharide Biosynthesis Protein SpsA, Chain A"/>
    <property type="match status" value="1"/>
</dbReference>
<dbReference type="EMBL" id="SNRX01000001">
    <property type="protein sequence ID" value="KAA6303632.1"/>
    <property type="molecule type" value="Genomic_DNA"/>
</dbReference>
<evidence type="ECO:0000313" key="2">
    <source>
        <dbReference type="EMBL" id="KAA6303632.1"/>
    </source>
</evidence>
<dbReference type="CDD" id="cd06433">
    <property type="entry name" value="GT_2_WfgS_like"/>
    <property type="match status" value="1"/>
</dbReference>
<proteinExistence type="predicted"/>
<protein>
    <submittedName>
        <fullName evidence="2">Putative glycosyltransferase</fullName>
        <ecNumber evidence="2">2.4.-.-</ecNumber>
    </submittedName>
</protein>